<dbReference type="SUPFAM" id="SSF52540">
    <property type="entry name" value="P-loop containing nucleoside triphosphate hydrolases"/>
    <property type="match status" value="1"/>
</dbReference>
<dbReference type="PROSITE" id="PS00211">
    <property type="entry name" value="ABC_TRANSPORTER_1"/>
    <property type="match status" value="1"/>
</dbReference>
<evidence type="ECO:0000256" key="6">
    <source>
        <dbReference type="ARBA" id="ARBA00022840"/>
    </source>
</evidence>
<dbReference type="GO" id="GO:0006826">
    <property type="term" value="P:iron ion transport"/>
    <property type="evidence" value="ECO:0007669"/>
    <property type="project" value="UniProtKB-KW"/>
</dbReference>
<keyword evidence="5" id="KW-0547">Nucleotide-binding</keyword>
<dbReference type="GO" id="GO:0005886">
    <property type="term" value="C:plasma membrane"/>
    <property type="evidence" value="ECO:0007669"/>
    <property type="project" value="UniProtKB-SubCell"/>
</dbReference>
<dbReference type="InterPro" id="IPR017871">
    <property type="entry name" value="ABC_transporter-like_CS"/>
</dbReference>
<sequence length="287" mass="31302">MTDPAVHRPVSRLGAEAVTVGYGGDPVVRNVTLDVPDGTVTTIIGPNGCGKSTLLRTMARLLTPSSGRVRLDGESVHDTPTREVSGRLCLLPQHPVAPDGLVVRDLVTRGRHPHQRWFRQWSPRDEEAVDRALELTGVADLRDRRVDELSGGQRQRVWIAMTLAQDTEIMLLDEPTTFLDLAHQVEVVDLVLQLNRERGRTVAMVLHDLTLAARCSDLVVVMKDGAILERGKPNEVFTPGMLAEVFGLDADVLSDPRTGLPIVVPVNSRSATADQVRSPRGAPGPPR</sequence>
<dbReference type="PANTHER" id="PTHR42771:SF2">
    <property type="entry name" value="IRON(3+)-HYDROXAMATE IMPORT ATP-BINDING PROTEIN FHUC"/>
    <property type="match status" value="1"/>
</dbReference>
<comment type="caution">
    <text evidence="11">The sequence shown here is derived from an EMBL/GenBank/DDBJ whole genome shotgun (WGS) entry which is preliminary data.</text>
</comment>
<dbReference type="EMBL" id="LFBV01000003">
    <property type="protein sequence ID" value="OKH94054.1"/>
    <property type="molecule type" value="Genomic_DNA"/>
</dbReference>
<dbReference type="CDD" id="cd03214">
    <property type="entry name" value="ABC_Iron-Siderophores_B12_Hemin"/>
    <property type="match status" value="1"/>
</dbReference>
<dbReference type="InterPro" id="IPR003439">
    <property type="entry name" value="ABC_transporter-like_ATP-bd"/>
</dbReference>
<evidence type="ECO:0000313" key="11">
    <source>
        <dbReference type="EMBL" id="OKH94054.1"/>
    </source>
</evidence>
<dbReference type="InterPro" id="IPR051535">
    <property type="entry name" value="Siderophore_ABC-ATPase"/>
</dbReference>
<dbReference type="GO" id="GO:0005524">
    <property type="term" value="F:ATP binding"/>
    <property type="evidence" value="ECO:0007669"/>
    <property type="project" value="UniProtKB-KW"/>
</dbReference>
<organism evidence="11 12">
    <name type="scientific">Streptomyces uncialis</name>
    <dbReference type="NCBI Taxonomy" id="1048205"/>
    <lineage>
        <taxon>Bacteria</taxon>
        <taxon>Bacillati</taxon>
        <taxon>Actinomycetota</taxon>
        <taxon>Actinomycetes</taxon>
        <taxon>Kitasatosporales</taxon>
        <taxon>Streptomycetaceae</taxon>
        <taxon>Streptomyces</taxon>
    </lineage>
</organism>
<dbReference type="GO" id="GO:0016887">
    <property type="term" value="F:ATP hydrolysis activity"/>
    <property type="evidence" value="ECO:0007669"/>
    <property type="project" value="InterPro"/>
</dbReference>
<dbReference type="SMART" id="SM00382">
    <property type="entry name" value="AAA"/>
    <property type="match status" value="1"/>
</dbReference>
<keyword evidence="4" id="KW-0410">Iron transport</keyword>
<dbReference type="Pfam" id="PF00005">
    <property type="entry name" value="ABC_tran"/>
    <property type="match status" value="1"/>
</dbReference>
<evidence type="ECO:0000256" key="7">
    <source>
        <dbReference type="ARBA" id="ARBA00023004"/>
    </source>
</evidence>
<dbReference type="AlphaFoldDB" id="A0A1Q4V8A8"/>
<dbReference type="PROSITE" id="PS50893">
    <property type="entry name" value="ABC_TRANSPORTER_2"/>
    <property type="match status" value="1"/>
</dbReference>
<gene>
    <name evidence="11" type="ORF">AB852_15470</name>
</gene>
<accession>A0A1Q4V8A8</accession>
<protein>
    <recommendedName>
        <fullName evidence="10">ABC transporter domain-containing protein</fullName>
    </recommendedName>
</protein>
<evidence type="ECO:0000256" key="3">
    <source>
        <dbReference type="ARBA" id="ARBA00022475"/>
    </source>
</evidence>
<dbReference type="InterPro" id="IPR027417">
    <property type="entry name" value="P-loop_NTPase"/>
</dbReference>
<comment type="subcellular location">
    <subcellularLocation>
        <location evidence="1">Cell membrane</location>
        <topology evidence="1">Peripheral membrane protein</topology>
    </subcellularLocation>
</comment>
<keyword evidence="12" id="KW-1185">Reference proteome</keyword>
<evidence type="ECO:0000256" key="8">
    <source>
        <dbReference type="ARBA" id="ARBA00023065"/>
    </source>
</evidence>
<dbReference type="PANTHER" id="PTHR42771">
    <property type="entry name" value="IRON(3+)-HYDROXAMATE IMPORT ATP-BINDING PROTEIN FHUC"/>
    <property type="match status" value="1"/>
</dbReference>
<name>A0A1Q4V8A8_9ACTN</name>
<dbReference type="InterPro" id="IPR003593">
    <property type="entry name" value="AAA+_ATPase"/>
</dbReference>
<keyword evidence="7" id="KW-0408">Iron</keyword>
<evidence type="ECO:0000256" key="1">
    <source>
        <dbReference type="ARBA" id="ARBA00004202"/>
    </source>
</evidence>
<evidence type="ECO:0000256" key="9">
    <source>
        <dbReference type="ARBA" id="ARBA00023136"/>
    </source>
</evidence>
<feature type="domain" description="ABC transporter" evidence="10">
    <location>
        <begin position="13"/>
        <end position="249"/>
    </location>
</feature>
<proteinExistence type="predicted"/>
<dbReference type="Proteomes" id="UP000186455">
    <property type="component" value="Unassembled WGS sequence"/>
</dbReference>
<keyword evidence="8" id="KW-0406">Ion transport</keyword>
<evidence type="ECO:0000256" key="4">
    <source>
        <dbReference type="ARBA" id="ARBA00022496"/>
    </source>
</evidence>
<evidence type="ECO:0000259" key="10">
    <source>
        <dbReference type="PROSITE" id="PS50893"/>
    </source>
</evidence>
<dbReference type="Gene3D" id="3.40.50.300">
    <property type="entry name" value="P-loop containing nucleotide triphosphate hydrolases"/>
    <property type="match status" value="1"/>
</dbReference>
<evidence type="ECO:0000256" key="5">
    <source>
        <dbReference type="ARBA" id="ARBA00022741"/>
    </source>
</evidence>
<dbReference type="FunFam" id="3.40.50.300:FF:000134">
    <property type="entry name" value="Iron-enterobactin ABC transporter ATP-binding protein"/>
    <property type="match status" value="1"/>
</dbReference>
<evidence type="ECO:0000313" key="12">
    <source>
        <dbReference type="Proteomes" id="UP000186455"/>
    </source>
</evidence>
<dbReference type="RefSeq" id="WP_073788540.1">
    <property type="nucleotide sequence ID" value="NZ_CP109290.1"/>
</dbReference>
<keyword evidence="9" id="KW-0472">Membrane</keyword>
<keyword evidence="2" id="KW-0813">Transport</keyword>
<reference evidence="11 12" key="1">
    <citation type="submission" date="2015-06" db="EMBL/GenBank/DDBJ databases">
        <title>Cloning and characterization of the uncialamcin biosynthetic gene cluster.</title>
        <authorList>
            <person name="Yan X."/>
            <person name="Huang T."/>
            <person name="Ge H."/>
            <person name="Shen B."/>
        </authorList>
    </citation>
    <scope>NUCLEOTIDE SEQUENCE [LARGE SCALE GENOMIC DNA]</scope>
    <source>
        <strain evidence="11 12">DCA2648</strain>
    </source>
</reference>
<evidence type="ECO:0000256" key="2">
    <source>
        <dbReference type="ARBA" id="ARBA00022448"/>
    </source>
</evidence>
<keyword evidence="6" id="KW-0067">ATP-binding</keyword>
<keyword evidence="3" id="KW-1003">Cell membrane</keyword>
<dbReference type="STRING" id="1048205.AB852_15470"/>